<dbReference type="RefSeq" id="XP_033538223.1">
    <property type="nucleotide sequence ID" value="XM_033678662.1"/>
</dbReference>
<reference evidence="1 3" key="1">
    <citation type="submission" date="2020-01" db="EMBL/GenBank/DDBJ databases">
        <authorList>
            <consortium name="DOE Joint Genome Institute"/>
            <person name="Haridas S."/>
            <person name="Albert R."/>
            <person name="Binder M."/>
            <person name="Bloem J."/>
            <person name="Labutti K."/>
            <person name="Salamov A."/>
            <person name="Andreopoulos B."/>
            <person name="Baker S.E."/>
            <person name="Barry K."/>
            <person name="Bills G."/>
            <person name="Bluhm B.H."/>
            <person name="Cannon C."/>
            <person name="Castanera R."/>
            <person name="Culley D.E."/>
            <person name="Daum C."/>
            <person name="Ezra D."/>
            <person name="Gonzalez J.B."/>
            <person name="Henrissat B."/>
            <person name="Kuo A."/>
            <person name="Liang C."/>
            <person name="Lipzen A."/>
            <person name="Lutzoni F."/>
            <person name="Magnuson J."/>
            <person name="Mondo S."/>
            <person name="Nolan M."/>
            <person name="Ohm R."/>
            <person name="Pangilinan J."/>
            <person name="Park H.-J."/>
            <person name="Ramirez L."/>
            <person name="Alfaro M."/>
            <person name="Sun H."/>
            <person name="Tritt A."/>
            <person name="Yoshinaga Y."/>
            <person name="Zwiers L.-H."/>
            <person name="Turgeon B.G."/>
            <person name="Goodwin S.B."/>
            <person name="Spatafora J.W."/>
            <person name="Crous P.W."/>
            <person name="Grigoriev I.V."/>
        </authorList>
    </citation>
    <scope>NUCLEOTIDE SEQUENCE</scope>
    <source>
        <strain evidence="1 3">CBS 781.70</strain>
    </source>
</reference>
<sequence length="207" mass="23672">MEHSIEMLPHEKASMQGRTLQVDFSWKDFTAKVVGKDDPEAKPVYLVDFKSLKPHLVFKRAEDESTFGTGSLHTFGIDADCELNNQSITLKAQKRFKVEYTHQSRTYSDTDEPVTMHWTRDSDFRVWDFICMDADQSPVAKYSVNCWAFKKIGTIEFMGPKANSDAVKQEILVMGLTLYYCVARRSTSILSFFGALFSQPSHKSKTE</sequence>
<dbReference type="GeneID" id="54419232"/>
<dbReference type="Proteomes" id="UP000504638">
    <property type="component" value="Unplaced"/>
</dbReference>
<reference evidence="3" key="2">
    <citation type="submission" date="2020-04" db="EMBL/GenBank/DDBJ databases">
        <authorList>
            <consortium name="NCBI Genome Project"/>
        </authorList>
    </citation>
    <scope>NUCLEOTIDE SEQUENCE</scope>
    <source>
        <strain evidence="3">CBS 781.70</strain>
    </source>
</reference>
<dbReference type="AlphaFoldDB" id="A0A6G1GF15"/>
<evidence type="ECO:0000313" key="3">
    <source>
        <dbReference type="RefSeq" id="XP_033538223.1"/>
    </source>
</evidence>
<keyword evidence="2" id="KW-1185">Reference proteome</keyword>
<accession>A0A6G1GF15</accession>
<dbReference type="EMBL" id="ML975150">
    <property type="protein sequence ID" value="KAF1816592.1"/>
    <property type="molecule type" value="Genomic_DNA"/>
</dbReference>
<evidence type="ECO:0000313" key="1">
    <source>
        <dbReference type="EMBL" id="KAF1816592.1"/>
    </source>
</evidence>
<gene>
    <name evidence="1 3" type="ORF">P152DRAFT_454831</name>
</gene>
<name>A0A6G1GF15_9PEZI</name>
<reference evidence="3" key="3">
    <citation type="submission" date="2025-04" db="UniProtKB">
        <authorList>
            <consortium name="RefSeq"/>
        </authorList>
    </citation>
    <scope>IDENTIFICATION</scope>
    <source>
        <strain evidence="3">CBS 781.70</strain>
    </source>
</reference>
<dbReference type="OrthoDB" id="4725912at2759"/>
<proteinExistence type="predicted"/>
<protein>
    <submittedName>
        <fullName evidence="1 3">Uncharacterized protein</fullName>
    </submittedName>
</protein>
<organism evidence="1">
    <name type="scientific">Eremomyces bilateralis CBS 781.70</name>
    <dbReference type="NCBI Taxonomy" id="1392243"/>
    <lineage>
        <taxon>Eukaryota</taxon>
        <taxon>Fungi</taxon>
        <taxon>Dikarya</taxon>
        <taxon>Ascomycota</taxon>
        <taxon>Pezizomycotina</taxon>
        <taxon>Dothideomycetes</taxon>
        <taxon>Dothideomycetes incertae sedis</taxon>
        <taxon>Eremomycetales</taxon>
        <taxon>Eremomycetaceae</taxon>
        <taxon>Eremomyces</taxon>
    </lineage>
</organism>
<evidence type="ECO:0000313" key="2">
    <source>
        <dbReference type="Proteomes" id="UP000504638"/>
    </source>
</evidence>